<dbReference type="InterPro" id="IPR058600">
    <property type="entry name" value="YhjD-like"/>
</dbReference>
<dbReference type="AlphaFoldDB" id="A0A0A3IJ63"/>
<reference evidence="1 2" key="1">
    <citation type="submission" date="2014-02" db="EMBL/GenBank/DDBJ databases">
        <title>Draft genome sequence of Lysinibacillus sinduriensis JCM 15800.</title>
        <authorList>
            <person name="Zhang F."/>
            <person name="Wang G."/>
            <person name="Zhang L."/>
        </authorList>
    </citation>
    <scope>NUCLEOTIDE SEQUENCE [LARGE SCALE GENOMIC DNA]</scope>
    <source>
        <strain evidence="1 2">JCM 15800</strain>
    </source>
</reference>
<proteinExistence type="predicted"/>
<dbReference type="Proteomes" id="UP000030408">
    <property type="component" value="Unassembled WGS sequence"/>
</dbReference>
<gene>
    <name evidence="1" type="ORF">CD33_14275</name>
</gene>
<accession>A0A0A3IJ63</accession>
<dbReference type="Pfam" id="PF26325">
    <property type="entry name" value="YhjD"/>
    <property type="match status" value="1"/>
</dbReference>
<sequence>MINREVVGLTHKQIITDLTIRTLERDRKYIGDFKMQRAFDMWFDNQIMMLHSDLKNIKAELGKNGVKLQGSKPDGDFTVYTIVEKGMVSEEKRYSNIALRNHCEVEIKRLLGLEGK</sequence>
<keyword evidence="2" id="KW-1185">Reference proteome</keyword>
<comment type="caution">
    <text evidence="1">The sequence shown here is derived from an EMBL/GenBank/DDBJ whole genome shotgun (WGS) entry which is preliminary data.</text>
</comment>
<evidence type="ECO:0000313" key="1">
    <source>
        <dbReference type="EMBL" id="KGR74912.1"/>
    </source>
</evidence>
<organism evidence="1 2">
    <name type="scientific">Ureibacillus sinduriensis BLB-1 = JCM 15800</name>
    <dbReference type="NCBI Taxonomy" id="1384057"/>
    <lineage>
        <taxon>Bacteria</taxon>
        <taxon>Bacillati</taxon>
        <taxon>Bacillota</taxon>
        <taxon>Bacilli</taxon>
        <taxon>Bacillales</taxon>
        <taxon>Caryophanaceae</taxon>
        <taxon>Ureibacillus</taxon>
    </lineage>
</organism>
<dbReference type="EMBL" id="JPVO01000053">
    <property type="protein sequence ID" value="KGR74912.1"/>
    <property type="molecule type" value="Genomic_DNA"/>
</dbReference>
<protein>
    <submittedName>
        <fullName evidence="1">Uncharacterized protein</fullName>
    </submittedName>
</protein>
<name>A0A0A3IJ63_9BACL</name>
<evidence type="ECO:0000313" key="2">
    <source>
        <dbReference type="Proteomes" id="UP000030408"/>
    </source>
</evidence>
<dbReference type="eggNOG" id="ENOG502ZKT3">
    <property type="taxonomic scope" value="Bacteria"/>
</dbReference>